<accession>I3C1U6</accession>
<dbReference type="InterPro" id="IPR048012">
    <property type="entry name" value="BfmA-like_N"/>
</dbReference>
<keyword evidence="3" id="KW-1185">Reference proteome</keyword>
<organism evidence="2 3">
    <name type="scientific">Galbibacter orientalis DSM 19592</name>
    <dbReference type="NCBI Taxonomy" id="926559"/>
    <lineage>
        <taxon>Bacteria</taxon>
        <taxon>Pseudomonadati</taxon>
        <taxon>Bacteroidota</taxon>
        <taxon>Flavobacteriia</taxon>
        <taxon>Flavobacteriales</taxon>
        <taxon>Flavobacteriaceae</taxon>
        <taxon>Galbibacter</taxon>
    </lineage>
</organism>
<dbReference type="STRING" id="926559.JoomaDRAFT_0542"/>
<dbReference type="HOGENOM" id="CLU_1413490_0_0_10"/>
<feature type="coiled-coil region" evidence="1">
    <location>
        <begin position="131"/>
        <end position="165"/>
    </location>
</feature>
<dbReference type="eggNOG" id="ENOG502Z9C2">
    <property type="taxonomic scope" value="Bacteria"/>
</dbReference>
<dbReference type="Proteomes" id="UP000004690">
    <property type="component" value="Unassembled WGS sequence"/>
</dbReference>
<protein>
    <submittedName>
        <fullName evidence="2">Uncharacterized protein</fullName>
    </submittedName>
</protein>
<name>I3C1U6_9FLAO</name>
<dbReference type="EMBL" id="JH651379">
    <property type="protein sequence ID" value="EIJ37589.1"/>
    <property type="molecule type" value="Genomic_DNA"/>
</dbReference>
<gene>
    <name evidence="2" type="ORF">JoomaDRAFT_0542</name>
</gene>
<keyword evidence="1" id="KW-0175">Coiled coil</keyword>
<reference evidence="2 3" key="1">
    <citation type="submission" date="2012-02" db="EMBL/GenBank/DDBJ databases">
        <title>Improved High-Quality Draft genome of Joostella marina DSM 19592.</title>
        <authorList>
            <consortium name="US DOE Joint Genome Institute (JGI-PGF)"/>
            <person name="Lucas S."/>
            <person name="Copeland A."/>
            <person name="Lapidus A."/>
            <person name="Bruce D."/>
            <person name="Goodwin L."/>
            <person name="Pitluck S."/>
            <person name="Peters L."/>
            <person name="Chertkov O."/>
            <person name="Ovchinnikova G."/>
            <person name="Kyrpides N."/>
            <person name="Mavromatis K."/>
            <person name="Detter J.C."/>
            <person name="Han C."/>
            <person name="Land M."/>
            <person name="Hauser L."/>
            <person name="Markowitz V."/>
            <person name="Cheng J.-F."/>
            <person name="Hugenholtz P."/>
            <person name="Woyke T."/>
            <person name="Wu D."/>
            <person name="Tindall B."/>
            <person name="Brambilla E."/>
            <person name="Klenk H.-P."/>
            <person name="Eisen J.A."/>
        </authorList>
    </citation>
    <scope>NUCLEOTIDE SEQUENCE [LARGE SCALE GENOMIC DNA]</scope>
    <source>
        <strain evidence="2 3">DSM 19592</strain>
    </source>
</reference>
<dbReference type="AlphaFoldDB" id="I3C1U6"/>
<sequence length="205" mass="24673">MPIKRDFFTVNMEKTYEKYRFSAISIKKEIADRFRRYSKDVSKSHSETLEAMLNFFKWNNLSPNENLGVKKDDTKKRINALIAIIRNIEKEQTLPTKAMLDILFQEVSQMESHSKQWKEQEGSFDFGAPELLTRDAELEHYRNRYEEMQKELSHYKNRVEELWNQLNYVKGTFGKGYHKLDMDKNELENFKKSLNHVHHHYRTKS</sequence>
<dbReference type="NCBIfam" id="NF041200">
    <property type="entry name" value="mob_BfmA_Nterm"/>
    <property type="match status" value="1"/>
</dbReference>
<evidence type="ECO:0000313" key="3">
    <source>
        <dbReference type="Proteomes" id="UP000004690"/>
    </source>
</evidence>
<evidence type="ECO:0000313" key="2">
    <source>
        <dbReference type="EMBL" id="EIJ37589.1"/>
    </source>
</evidence>
<proteinExistence type="predicted"/>
<evidence type="ECO:0000256" key="1">
    <source>
        <dbReference type="SAM" id="Coils"/>
    </source>
</evidence>